<dbReference type="EMBL" id="JAWDGP010005934">
    <property type="protein sequence ID" value="KAK3749632.1"/>
    <property type="molecule type" value="Genomic_DNA"/>
</dbReference>
<organism evidence="1 2">
    <name type="scientific">Elysia crispata</name>
    <name type="common">lettuce slug</name>
    <dbReference type="NCBI Taxonomy" id="231223"/>
    <lineage>
        <taxon>Eukaryota</taxon>
        <taxon>Metazoa</taxon>
        <taxon>Spiralia</taxon>
        <taxon>Lophotrochozoa</taxon>
        <taxon>Mollusca</taxon>
        <taxon>Gastropoda</taxon>
        <taxon>Heterobranchia</taxon>
        <taxon>Euthyneura</taxon>
        <taxon>Panpulmonata</taxon>
        <taxon>Sacoglossa</taxon>
        <taxon>Placobranchoidea</taxon>
        <taxon>Plakobranchidae</taxon>
        <taxon>Elysia</taxon>
    </lineage>
</organism>
<comment type="caution">
    <text evidence="1">The sequence shown here is derived from an EMBL/GenBank/DDBJ whole genome shotgun (WGS) entry which is preliminary data.</text>
</comment>
<evidence type="ECO:0000313" key="1">
    <source>
        <dbReference type="EMBL" id="KAK3749632.1"/>
    </source>
</evidence>
<reference evidence="1" key="1">
    <citation type="journal article" date="2023" name="G3 (Bethesda)">
        <title>A reference genome for the long-term kleptoplast-retaining sea slug Elysia crispata morphotype clarki.</title>
        <authorList>
            <person name="Eastman K.E."/>
            <person name="Pendleton A.L."/>
            <person name="Shaikh M.A."/>
            <person name="Suttiyut T."/>
            <person name="Ogas R."/>
            <person name="Tomko P."/>
            <person name="Gavelis G."/>
            <person name="Widhalm J.R."/>
            <person name="Wisecaver J.H."/>
        </authorList>
    </citation>
    <scope>NUCLEOTIDE SEQUENCE</scope>
    <source>
        <strain evidence="1">ECLA1</strain>
    </source>
</reference>
<accession>A0AAE0YL38</accession>
<dbReference type="AlphaFoldDB" id="A0AAE0YL38"/>
<dbReference type="Proteomes" id="UP001283361">
    <property type="component" value="Unassembled WGS sequence"/>
</dbReference>
<evidence type="ECO:0000313" key="2">
    <source>
        <dbReference type="Proteomes" id="UP001283361"/>
    </source>
</evidence>
<name>A0AAE0YL38_9GAST</name>
<evidence type="ECO:0008006" key="3">
    <source>
        <dbReference type="Google" id="ProtNLM"/>
    </source>
</evidence>
<proteinExistence type="predicted"/>
<gene>
    <name evidence="1" type="ORF">RRG08_049146</name>
</gene>
<sequence length="67" mass="7468">MGVMYCSLVSGEYPATGTDFLGRLRAAQDLDLFSFTEVSWSALERLLEPNPLERPAASEVVKIMKMK</sequence>
<protein>
    <recommendedName>
        <fullName evidence="3">Protein kinase domain-containing protein</fullName>
    </recommendedName>
</protein>
<keyword evidence="2" id="KW-1185">Reference proteome</keyword>